<keyword evidence="1" id="KW-0732">Signal</keyword>
<gene>
    <name evidence="2" type="ORF">GMJLKIPL_0252</name>
</gene>
<reference evidence="2" key="2">
    <citation type="submission" date="2021-08" db="EMBL/GenBank/DDBJ databases">
        <authorList>
            <person name="Tani A."/>
            <person name="Ola A."/>
            <person name="Ogura Y."/>
            <person name="Katsura K."/>
            <person name="Hayashi T."/>
        </authorList>
    </citation>
    <scope>NUCLEOTIDE SEQUENCE</scope>
    <source>
        <strain evidence="2">DSM 17168</strain>
    </source>
</reference>
<evidence type="ECO:0000313" key="2">
    <source>
        <dbReference type="EMBL" id="GJD98345.1"/>
    </source>
</evidence>
<dbReference type="RefSeq" id="WP_238233300.1">
    <property type="nucleotide sequence ID" value="NZ_BPQQ01000003.1"/>
</dbReference>
<feature type="chain" id="PRO_5046769867" description="DUF3108 domain-containing protein" evidence="1">
    <location>
        <begin position="22"/>
        <end position="233"/>
    </location>
</feature>
<keyword evidence="3" id="KW-1185">Reference proteome</keyword>
<protein>
    <recommendedName>
        <fullName evidence="4">DUF3108 domain-containing protein</fullName>
    </recommendedName>
</protein>
<reference evidence="2" key="1">
    <citation type="journal article" date="2021" name="Front. Microbiol.">
        <title>Comprehensive Comparative Genomics and Phenotyping of Methylobacterium Species.</title>
        <authorList>
            <person name="Alessa O."/>
            <person name="Ogura Y."/>
            <person name="Fujitani Y."/>
            <person name="Takami H."/>
            <person name="Hayashi T."/>
            <person name="Sahin N."/>
            <person name="Tani A."/>
        </authorList>
    </citation>
    <scope>NUCLEOTIDE SEQUENCE</scope>
    <source>
        <strain evidence="2">DSM 17168</strain>
    </source>
</reference>
<name>A0ABQ4S5D9_9HYPH</name>
<organism evidence="2 3">
    <name type="scientific">Methylobacterium isbiliense</name>
    <dbReference type="NCBI Taxonomy" id="315478"/>
    <lineage>
        <taxon>Bacteria</taxon>
        <taxon>Pseudomonadati</taxon>
        <taxon>Pseudomonadota</taxon>
        <taxon>Alphaproteobacteria</taxon>
        <taxon>Hyphomicrobiales</taxon>
        <taxon>Methylobacteriaceae</taxon>
        <taxon>Methylobacterium</taxon>
    </lineage>
</organism>
<evidence type="ECO:0008006" key="4">
    <source>
        <dbReference type="Google" id="ProtNLM"/>
    </source>
</evidence>
<evidence type="ECO:0000256" key="1">
    <source>
        <dbReference type="SAM" id="SignalP"/>
    </source>
</evidence>
<accession>A0ABQ4S5D9</accession>
<evidence type="ECO:0000313" key="3">
    <source>
        <dbReference type="Proteomes" id="UP001055153"/>
    </source>
</evidence>
<feature type="signal peptide" evidence="1">
    <location>
        <begin position="1"/>
        <end position="21"/>
    </location>
</feature>
<comment type="caution">
    <text evidence="2">The sequence shown here is derived from an EMBL/GenBank/DDBJ whole genome shotgun (WGS) entry which is preliminary data.</text>
</comment>
<sequence length="233" mass="25216">MRPLRLALLAALVAAAPAAQAQPPQPAAAGEAAAPSAIDLLFEDNHFETTAPGSTIRYRYRRFSGIADGPFGPPVEDTVREIVAAGPSPETRNLTVEAYTGERRLPTARYENMSGNPLLAQFLEYHTLDLGKALKGNPRYLKNAIRKALRDAASVTPAEVEVQGVKQKGWRVEIRPFLDDPVKDKLRGFDTLTYTFVVSPAVPGEIVSIDVQATAPDGGTLYRETLTYEPSVG</sequence>
<dbReference type="Proteomes" id="UP001055153">
    <property type="component" value="Unassembled WGS sequence"/>
</dbReference>
<proteinExistence type="predicted"/>
<dbReference type="EMBL" id="BPQQ01000003">
    <property type="protein sequence ID" value="GJD98345.1"/>
    <property type="molecule type" value="Genomic_DNA"/>
</dbReference>